<proteinExistence type="predicted"/>
<accession>A0A2I2L2N3</accession>
<feature type="compositionally biased region" description="Basic residues" evidence="1">
    <location>
        <begin position="85"/>
        <end position="94"/>
    </location>
</feature>
<sequence>MPAHRTRRTSRRRSGAESYPESGPLDLDLRSSLGSLPLASGHLSGNRPHATRAVGTWANRRSCQGNDRTDRSDSNQLEPAEHGRFGRRWRRVRR</sequence>
<dbReference type="EMBL" id="FZMO01000563">
    <property type="protein sequence ID" value="SNQ52171.1"/>
    <property type="molecule type" value="Genomic_DNA"/>
</dbReference>
<name>A0A2I2L2N3_9ACTN</name>
<feature type="compositionally biased region" description="Basic and acidic residues" evidence="1">
    <location>
        <begin position="67"/>
        <end position="84"/>
    </location>
</feature>
<reference evidence="2 3" key="1">
    <citation type="submission" date="2017-06" db="EMBL/GenBank/DDBJ databases">
        <authorList>
            <person name="Kim H.J."/>
            <person name="Triplett B.A."/>
        </authorList>
    </citation>
    <scope>NUCLEOTIDE SEQUENCE [LARGE SCALE GENOMIC DNA]</scope>
    <source>
        <strain evidence="2">FRACA_ARgP5</strain>
    </source>
</reference>
<dbReference type="Proteomes" id="UP000234331">
    <property type="component" value="Unassembled WGS sequence"/>
</dbReference>
<evidence type="ECO:0000256" key="1">
    <source>
        <dbReference type="SAM" id="MobiDB-lite"/>
    </source>
</evidence>
<feature type="region of interest" description="Disordered" evidence="1">
    <location>
        <begin position="1"/>
        <end position="94"/>
    </location>
</feature>
<feature type="compositionally biased region" description="Basic residues" evidence="1">
    <location>
        <begin position="1"/>
        <end position="13"/>
    </location>
</feature>
<dbReference type="AlphaFoldDB" id="A0A2I2L2N3"/>
<evidence type="ECO:0000313" key="3">
    <source>
        <dbReference type="Proteomes" id="UP000234331"/>
    </source>
</evidence>
<feature type="compositionally biased region" description="Low complexity" evidence="1">
    <location>
        <begin position="22"/>
        <end position="38"/>
    </location>
</feature>
<gene>
    <name evidence="2" type="ORF">FRACA_940012</name>
</gene>
<keyword evidence="3" id="KW-1185">Reference proteome</keyword>
<protein>
    <submittedName>
        <fullName evidence="2">Uncharacterized protein</fullName>
    </submittedName>
</protein>
<evidence type="ECO:0000313" key="2">
    <source>
        <dbReference type="EMBL" id="SNQ52171.1"/>
    </source>
</evidence>
<organism evidence="2 3">
    <name type="scientific">Frankia canadensis</name>
    <dbReference type="NCBI Taxonomy" id="1836972"/>
    <lineage>
        <taxon>Bacteria</taxon>
        <taxon>Bacillati</taxon>
        <taxon>Actinomycetota</taxon>
        <taxon>Actinomycetes</taxon>
        <taxon>Frankiales</taxon>
        <taxon>Frankiaceae</taxon>
        <taxon>Frankia</taxon>
    </lineage>
</organism>